<evidence type="ECO:0000256" key="12">
    <source>
        <dbReference type="ARBA" id="ARBA00023204"/>
    </source>
</evidence>
<evidence type="ECO:0000256" key="4">
    <source>
        <dbReference type="ARBA" id="ARBA00022741"/>
    </source>
</evidence>
<feature type="region of interest" description="Disordered" evidence="15">
    <location>
        <begin position="1"/>
        <end position="38"/>
    </location>
</feature>
<feature type="compositionally biased region" description="Low complexity" evidence="15">
    <location>
        <begin position="629"/>
        <end position="638"/>
    </location>
</feature>
<evidence type="ECO:0000256" key="1">
    <source>
        <dbReference type="ARBA" id="ARBA00004123"/>
    </source>
</evidence>
<evidence type="ECO:0000313" key="18">
    <source>
        <dbReference type="Proteomes" id="UP000834106"/>
    </source>
</evidence>
<dbReference type="InterPro" id="IPR036890">
    <property type="entry name" value="HATPase_C_sf"/>
</dbReference>
<dbReference type="AlphaFoldDB" id="A0AAD2EAP4"/>
<evidence type="ECO:0000256" key="6">
    <source>
        <dbReference type="ARBA" id="ARBA00022763"/>
    </source>
</evidence>
<dbReference type="GO" id="GO:0031047">
    <property type="term" value="P:regulatory ncRNA-mediated gene silencing"/>
    <property type="evidence" value="ECO:0007669"/>
    <property type="project" value="UniProtKB-KW"/>
</dbReference>
<dbReference type="GO" id="GO:0031349">
    <property type="term" value="P:positive regulation of defense response"/>
    <property type="evidence" value="ECO:0007669"/>
    <property type="project" value="UniProtKB-ARBA"/>
</dbReference>
<dbReference type="SUPFAM" id="SSF55874">
    <property type="entry name" value="ATPase domain of HSP90 chaperone/DNA topoisomerase II/histidine kinase"/>
    <property type="match status" value="1"/>
</dbReference>
<keyword evidence="6" id="KW-0227">DNA damage</keyword>
<evidence type="ECO:0000256" key="14">
    <source>
        <dbReference type="SAM" id="Coils"/>
    </source>
</evidence>
<proteinExistence type="inferred from homology"/>
<dbReference type="Proteomes" id="UP000834106">
    <property type="component" value="Chromosome 21"/>
</dbReference>
<keyword evidence="9" id="KW-0156">Chromatin regulator</keyword>
<dbReference type="GO" id="GO:0006281">
    <property type="term" value="P:DNA repair"/>
    <property type="evidence" value="ECO:0007669"/>
    <property type="project" value="UniProtKB-KW"/>
</dbReference>
<reference evidence="17" key="1">
    <citation type="submission" date="2023-05" db="EMBL/GenBank/DDBJ databases">
        <authorList>
            <person name="Huff M."/>
        </authorList>
    </citation>
    <scope>NUCLEOTIDE SEQUENCE</scope>
</reference>
<evidence type="ECO:0000256" key="9">
    <source>
        <dbReference type="ARBA" id="ARBA00022853"/>
    </source>
</evidence>
<dbReference type="FunFam" id="3.30.565.10:FF:000075">
    <property type="entry name" value="MORC family CW-type zinc finger protein 4"/>
    <property type="match status" value="1"/>
</dbReference>
<gene>
    <name evidence="17" type="ORF">FPE_LOCUS32482</name>
</gene>
<dbReference type="Pfam" id="PF17942">
    <property type="entry name" value="Morc6_S5"/>
    <property type="match status" value="1"/>
</dbReference>
<evidence type="ECO:0000256" key="5">
    <source>
        <dbReference type="ARBA" id="ARBA00022759"/>
    </source>
</evidence>
<keyword evidence="13" id="KW-0539">Nucleus</keyword>
<comment type="subcellular location">
    <subcellularLocation>
        <location evidence="1">Nucleus</location>
    </subcellularLocation>
</comment>
<accession>A0AAD2EAP4</accession>
<dbReference type="GO" id="GO:0006325">
    <property type="term" value="P:chromatin organization"/>
    <property type="evidence" value="ECO:0007669"/>
    <property type="project" value="UniProtKB-KW"/>
</dbReference>
<keyword evidence="7" id="KW-0378">Hydrolase</keyword>
<keyword evidence="4" id="KW-0547">Nucleotide-binding</keyword>
<evidence type="ECO:0000256" key="8">
    <source>
        <dbReference type="ARBA" id="ARBA00022840"/>
    </source>
</evidence>
<feature type="domain" description="Morc S5" evidence="16">
    <location>
        <begin position="405"/>
        <end position="549"/>
    </location>
</feature>
<keyword evidence="11" id="KW-0943">RNA-mediated gene silencing</keyword>
<dbReference type="PANTHER" id="PTHR23336:SF72">
    <property type="entry name" value="PROTEIN MICRORCHIDIA 5"/>
    <property type="match status" value="1"/>
</dbReference>
<keyword evidence="12" id="KW-0234">DNA repair</keyword>
<feature type="coiled-coil region" evidence="14">
    <location>
        <begin position="674"/>
        <end position="715"/>
    </location>
</feature>
<dbReference type="InterPro" id="IPR041006">
    <property type="entry name" value="Morc_S5"/>
</dbReference>
<feature type="compositionally biased region" description="Polar residues" evidence="15">
    <location>
        <begin position="616"/>
        <end position="628"/>
    </location>
</feature>
<protein>
    <recommendedName>
        <fullName evidence="16">Morc S5 domain-containing protein</fullName>
    </recommendedName>
</protein>
<evidence type="ECO:0000256" key="15">
    <source>
        <dbReference type="SAM" id="MobiDB-lite"/>
    </source>
</evidence>
<evidence type="ECO:0000256" key="13">
    <source>
        <dbReference type="ARBA" id="ARBA00023242"/>
    </source>
</evidence>
<organism evidence="17 18">
    <name type="scientific">Fraxinus pennsylvanica</name>
    <dbReference type="NCBI Taxonomy" id="56036"/>
    <lineage>
        <taxon>Eukaryota</taxon>
        <taxon>Viridiplantae</taxon>
        <taxon>Streptophyta</taxon>
        <taxon>Embryophyta</taxon>
        <taxon>Tracheophyta</taxon>
        <taxon>Spermatophyta</taxon>
        <taxon>Magnoliopsida</taxon>
        <taxon>eudicotyledons</taxon>
        <taxon>Gunneridae</taxon>
        <taxon>Pentapetalae</taxon>
        <taxon>asterids</taxon>
        <taxon>lamiids</taxon>
        <taxon>Lamiales</taxon>
        <taxon>Oleaceae</taxon>
        <taxon>Oleeae</taxon>
        <taxon>Fraxinus</taxon>
    </lineage>
</organism>
<dbReference type="GO" id="GO:0016887">
    <property type="term" value="F:ATP hydrolysis activity"/>
    <property type="evidence" value="ECO:0007669"/>
    <property type="project" value="InterPro"/>
</dbReference>
<evidence type="ECO:0000256" key="3">
    <source>
        <dbReference type="ARBA" id="ARBA00022722"/>
    </source>
</evidence>
<evidence type="ECO:0000256" key="2">
    <source>
        <dbReference type="ARBA" id="ARBA00007845"/>
    </source>
</evidence>
<keyword evidence="10 14" id="KW-0175">Coiled coil</keyword>
<keyword evidence="8" id="KW-0067">ATP-binding</keyword>
<comment type="similarity">
    <text evidence="2">Belongs to the MORC ATPase protein family.</text>
</comment>
<dbReference type="Pfam" id="PF13589">
    <property type="entry name" value="HATPase_c_3"/>
    <property type="match status" value="1"/>
</dbReference>
<sequence>MEKSPTEEEKTKILPSQSSVISLSSSSSSNCDSFDSDDSDLDGWGIEGNLRKKQRIETAVLPVGFLDPLTPEERLAIQKEIATSSTIEKNNNSNAGLSNAPIVVKQESIKNSCNDFKNKAVNPPAVRSCKQFWKAGDYERKNDDDSSSRPGGMDHVRIHPKFLHSNATSHKWALGAFAELLDNALDEANNGATCVHVDVLNNGKDNSKMLSIEDNGGGMNPDKMRKCMSLGYSEKSKMPNTIGQYGNGFKTSTMRLGADVIVFSRCRGTDGRSAKQSIGLLSYTFLMETGKEDTVVPMIDYEKRGEAWNKMVRSTLVDWERNLRTIVQWSPYGSEEDLLQQFNSFKDQGTRIVIYNLWEDDQGAPELDFDTDQHDIQIRGVSRDEKKIEMAKMYPNSRHFLTYRHSLRNYASILYLRIPTGFQMILRGKEVEHHNIVNDMMQSKEITYRPTPTDSALKDPKNMVAVGTIGFVKDAKCHIDVQGFNIYHKNRLIKPFWRVWNAAGSDGRGVIGVLEANFIEPAHDKQGFERTVVLSRLEARLNFMQKNYWSSNCHLIGYAPRRQPKNSVSPVKEAPATGKSSSKSKRKERVFYDGASVLQSTNNSDHRSPIDATENVGATQSEAQAKNHSNTSSISGSSQVEPVSNQITQNLSVKAEMVSRDAYAASYPSTTEMVLSLTEENNSLRNSLEEVLQNLVFERDRNSLLQNQLQDTQQNLEKFEVFVSTFAEERSRRDQEELCLRKRIKEASETIEGLLRKIKMLENRGIV</sequence>
<feature type="compositionally biased region" description="Basic and acidic residues" evidence="15">
    <location>
        <begin position="1"/>
        <end position="12"/>
    </location>
</feature>
<dbReference type="PANTHER" id="PTHR23336">
    <property type="entry name" value="ZINC FINGER CW-TYPE COILED-COIL DOMAIN PROTEIN 3"/>
    <property type="match status" value="1"/>
</dbReference>
<evidence type="ECO:0000259" key="16">
    <source>
        <dbReference type="Pfam" id="PF17942"/>
    </source>
</evidence>
<dbReference type="EMBL" id="OU503056">
    <property type="protein sequence ID" value="CAI9785052.1"/>
    <property type="molecule type" value="Genomic_DNA"/>
</dbReference>
<evidence type="ECO:0000313" key="17">
    <source>
        <dbReference type="EMBL" id="CAI9785052.1"/>
    </source>
</evidence>
<keyword evidence="18" id="KW-1185">Reference proteome</keyword>
<evidence type="ECO:0000256" key="10">
    <source>
        <dbReference type="ARBA" id="ARBA00023054"/>
    </source>
</evidence>
<keyword evidence="3" id="KW-0540">Nuclease</keyword>
<evidence type="ECO:0000256" key="7">
    <source>
        <dbReference type="ARBA" id="ARBA00022801"/>
    </source>
</evidence>
<feature type="compositionally biased region" description="Low complexity" evidence="15">
    <location>
        <begin position="16"/>
        <end position="33"/>
    </location>
</feature>
<evidence type="ECO:0000256" key="11">
    <source>
        <dbReference type="ARBA" id="ARBA00023158"/>
    </source>
</evidence>
<dbReference type="GO" id="GO:0005524">
    <property type="term" value="F:ATP binding"/>
    <property type="evidence" value="ECO:0007669"/>
    <property type="project" value="UniProtKB-KW"/>
</dbReference>
<dbReference type="Gene3D" id="3.30.565.10">
    <property type="entry name" value="Histidine kinase-like ATPase, C-terminal domain"/>
    <property type="match status" value="1"/>
</dbReference>
<dbReference type="GO" id="GO:0005634">
    <property type="term" value="C:nucleus"/>
    <property type="evidence" value="ECO:0007669"/>
    <property type="project" value="UniProtKB-SubCell"/>
</dbReference>
<feature type="region of interest" description="Disordered" evidence="15">
    <location>
        <begin position="561"/>
        <end position="643"/>
    </location>
</feature>
<name>A0AAD2EAP4_9LAMI</name>
<dbReference type="InterPro" id="IPR045261">
    <property type="entry name" value="MORC_ATPase"/>
</dbReference>
<keyword evidence="5" id="KW-0255">Endonuclease</keyword>
<dbReference type="GO" id="GO:0004519">
    <property type="term" value="F:endonuclease activity"/>
    <property type="evidence" value="ECO:0007669"/>
    <property type="project" value="UniProtKB-KW"/>
</dbReference>